<feature type="coiled-coil region" evidence="1">
    <location>
        <begin position="430"/>
        <end position="464"/>
    </location>
</feature>
<keyword evidence="1" id="KW-0175">Coiled coil</keyword>
<reference evidence="4 5" key="1">
    <citation type="journal article" date="2017" name="Genome Biol.">
        <title>New reference genome sequences of hot pepper reveal the massive evolution of plant disease-resistance genes by retroduplication.</title>
        <authorList>
            <person name="Kim S."/>
            <person name="Park J."/>
            <person name="Yeom S.I."/>
            <person name="Kim Y.M."/>
            <person name="Seo E."/>
            <person name="Kim K.T."/>
            <person name="Kim M.S."/>
            <person name="Lee J.M."/>
            <person name="Cheong K."/>
            <person name="Shin H.S."/>
            <person name="Kim S.B."/>
            <person name="Han K."/>
            <person name="Lee J."/>
            <person name="Park M."/>
            <person name="Lee H.A."/>
            <person name="Lee H.Y."/>
            <person name="Lee Y."/>
            <person name="Oh S."/>
            <person name="Lee J.H."/>
            <person name="Choi E."/>
            <person name="Choi E."/>
            <person name="Lee S.E."/>
            <person name="Jeon J."/>
            <person name="Kim H."/>
            <person name="Choi G."/>
            <person name="Song H."/>
            <person name="Lee J."/>
            <person name="Lee S.C."/>
            <person name="Kwon J.K."/>
            <person name="Lee H.Y."/>
            <person name="Koo N."/>
            <person name="Hong Y."/>
            <person name="Kim R.W."/>
            <person name="Kang W.H."/>
            <person name="Huh J.H."/>
            <person name="Kang B.C."/>
            <person name="Yang T.J."/>
            <person name="Lee Y.H."/>
            <person name="Bennetzen J.L."/>
            <person name="Choi D."/>
        </authorList>
    </citation>
    <scope>NUCLEOTIDE SEQUENCE [LARGE SCALE GENOMIC DNA]</scope>
    <source>
        <strain evidence="5">cv. PBC81</strain>
    </source>
</reference>
<evidence type="ECO:0000256" key="2">
    <source>
        <dbReference type="SAM" id="MobiDB-lite"/>
    </source>
</evidence>
<dbReference type="EMBL" id="MLFT02000130">
    <property type="protein sequence ID" value="PHT29270.1"/>
    <property type="molecule type" value="Genomic_DNA"/>
</dbReference>
<organism evidence="4 5">
    <name type="scientific">Capsicum baccatum</name>
    <name type="common">Peruvian pepper</name>
    <dbReference type="NCBI Taxonomy" id="33114"/>
    <lineage>
        <taxon>Eukaryota</taxon>
        <taxon>Viridiplantae</taxon>
        <taxon>Streptophyta</taxon>
        <taxon>Embryophyta</taxon>
        <taxon>Tracheophyta</taxon>
        <taxon>Spermatophyta</taxon>
        <taxon>Magnoliopsida</taxon>
        <taxon>eudicotyledons</taxon>
        <taxon>Gunneridae</taxon>
        <taxon>Pentapetalae</taxon>
        <taxon>asterids</taxon>
        <taxon>lamiids</taxon>
        <taxon>Solanales</taxon>
        <taxon>Solanaceae</taxon>
        <taxon>Solanoideae</taxon>
        <taxon>Capsiceae</taxon>
        <taxon>Capsicum</taxon>
    </lineage>
</organism>
<keyword evidence="3" id="KW-0812">Transmembrane</keyword>
<feature type="transmembrane region" description="Helical" evidence="3">
    <location>
        <begin position="54"/>
        <end position="73"/>
    </location>
</feature>
<dbReference type="OrthoDB" id="424753at2759"/>
<sequence length="733" mass="83406">MNSLAFIQSDWNLEACLYGFKLLKSRVVVLFVAGTYRVFLICFGVHYWYFGQCISYAVVASVLLGAAVSRHLLVIDPLAAIRDALQSTVIRLREGFRGKDQNSSASSSEGCGSSVKRSSSADAGHLGNAIVPCTSDGSTGNNIEGINSDKSIDSGRPSLALRSSSCRSVVQEPEVGSSYVDRNLEHYSSLVVCSNSGLESQGGDSSTSTSTNQQILDLNLALAFQEKLSDPRITSMLKRKGRHTDRELANLFPDKGLDPNIAVMLEKNGLDPMILTFLQRRSLDADREHCDSNPPVTDSNDVEDVLPNHISFLEELRLQGLGKWLQRFRFEFRIAVLLLSPIVCSILAFQRSLQAEDLSMTSKPRKYGFIAWMLSTCVGLPLSFLRGSGKKNFTDLSKSPHGHSKKVHPKKSGRDSSRKDLSVPVLIWTIRRLKKETAELDSRTRRLETENNELQSVLEKELDRRSSDWSLKLEKYQIEQHRLCESARELVEQNVSLQREVFLFNEKEVDNRIKMSFSKKHLKDLSKRIEQVSEKNQNLRQQLTQLQIEYRVPQDNRDYVRENYQEKVKELKSETLLTTVLREKLYSEEMDIKQLQAGLDATVRGNYILKCEVQNMMDALSYDTPKLKYLELQVLKKDKNINQLTNDLQECKKELGVVKAILPKVFQERDFMWEEVKSYSEINMLLNYEINMLKRKVDTLDEDFLMKKVQITILKDSIGKPFDLLASPDSLLE</sequence>
<dbReference type="Proteomes" id="UP000224567">
    <property type="component" value="Unassembled WGS sequence"/>
</dbReference>
<feature type="coiled-coil region" evidence="1">
    <location>
        <begin position="522"/>
        <end position="549"/>
    </location>
</feature>
<comment type="caution">
    <text evidence="4">The sequence shown here is derived from an EMBL/GenBank/DDBJ whole genome shotgun (WGS) entry which is preliminary data.</text>
</comment>
<dbReference type="STRING" id="33114.A0A2G2V8F4"/>
<evidence type="ECO:0000313" key="4">
    <source>
        <dbReference type="EMBL" id="PHT29270.1"/>
    </source>
</evidence>
<keyword evidence="4" id="KW-0378">Hydrolase</keyword>
<dbReference type="PANTHER" id="PTHR47491:SF5">
    <property type="entry name" value="CAP-GLY DOMAIN LINKER"/>
    <property type="match status" value="1"/>
</dbReference>
<keyword evidence="3" id="KW-0472">Membrane</keyword>
<feature type="region of interest" description="Disordered" evidence="2">
    <location>
        <begin position="395"/>
        <end position="418"/>
    </location>
</feature>
<dbReference type="GO" id="GO:0008233">
    <property type="term" value="F:peptidase activity"/>
    <property type="evidence" value="ECO:0007669"/>
    <property type="project" value="UniProtKB-KW"/>
</dbReference>
<proteinExistence type="predicted"/>
<keyword evidence="3" id="KW-1133">Transmembrane helix</keyword>
<keyword evidence="5" id="KW-1185">Reference proteome</keyword>
<feature type="region of interest" description="Disordered" evidence="2">
    <location>
        <begin position="141"/>
        <end position="165"/>
    </location>
</feature>
<name>A0A2G2V8F4_CAPBA</name>
<feature type="region of interest" description="Disordered" evidence="2">
    <location>
        <begin position="99"/>
        <end position="119"/>
    </location>
</feature>
<evidence type="ECO:0000256" key="3">
    <source>
        <dbReference type="SAM" id="Phobius"/>
    </source>
</evidence>
<feature type="transmembrane region" description="Helical" evidence="3">
    <location>
        <begin position="27"/>
        <end position="48"/>
    </location>
</feature>
<reference evidence="5" key="2">
    <citation type="journal article" date="2017" name="J. Anim. Genet.">
        <title>Multiple reference genome sequences of hot pepper reveal the massive evolution of plant disease resistance genes by retroduplication.</title>
        <authorList>
            <person name="Kim S."/>
            <person name="Park J."/>
            <person name="Yeom S.-I."/>
            <person name="Kim Y.-M."/>
            <person name="Seo E."/>
            <person name="Kim K.-T."/>
            <person name="Kim M.-S."/>
            <person name="Lee J.M."/>
            <person name="Cheong K."/>
            <person name="Shin H.-S."/>
            <person name="Kim S.-B."/>
            <person name="Han K."/>
            <person name="Lee J."/>
            <person name="Park M."/>
            <person name="Lee H.-A."/>
            <person name="Lee H.-Y."/>
            <person name="Lee Y."/>
            <person name="Oh S."/>
            <person name="Lee J.H."/>
            <person name="Choi E."/>
            <person name="Choi E."/>
            <person name="Lee S.E."/>
            <person name="Jeon J."/>
            <person name="Kim H."/>
            <person name="Choi G."/>
            <person name="Song H."/>
            <person name="Lee J."/>
            <person name="Lee S.-C."/>
            <person name="Kwon J.-K."/>
            <person name="Lee H.-Y."/>
            <person name="Koo N."/>
            <person name="Hong Y."/>
            <person name="Kim R.W."/>
            <person name="Kang W.-H."/>
            <person name="Huh J.H."/>
            <person name="Kang B.-C."/>
            <person name="Yang T.-J."/>
            <person name="Lee Y.-H."/>
            <person name="Bennetzen J.L."/>
            <person name="Choi D."/>
        </authorList>
    </citation>
    <scope>NUCLEOTIDE SEQUENCE [LARGE SCALE GENOMIC DNA]</scope>
    <source>
        <strain evidence="5">cv. PBC81</strain>
    </source>
</reference>
<protein>
    <submittedName>
        <fullName evidence="4">Calpain-type cysteine protease DEK1</fullName>
    </submittedName>
</protein>
<dbReference type="AlphaFoldDB" id="A0A2G2V8F4"/>
<dbReference type="PANTHER" id="PTHR47491">
    <property type="entry name" value="CAP-GLY DOMAIN LINKER"/>
    <property type="match status" value="1"/>
</dbReference>
<evidence type="ECO:0000256" key="1">
    <source>
        <dbReference type="SAM" id="Coils"/>
    </source>
</evidence>
<feature type="compositionally biased region" description="Low complexity" evidence="2">
    <location>
        <begin position="103"/>
        <end position="119"/>
    </location>
</feature>
<gene>
    <name evidence="4" type="ORF">CQW23_31142</name>
</gene>
<keyword evidence="4" id="KW-0645">Protease</keyword>
<evidence type="ECO:0000313" key="5">
    <source>
        <dbReference type="Proteomes" id="UP000224567"/>
    </source>
</evidence>
<accession>A0A2G2V8F4</accession>
<feature type="compositionally biased region" description="Basic residues" evidence="2">
    <location>
        <begin position="400"/>
        <end position="411"/>
    </location>
</feature>
<dbReference type="GO" id="GO:0006508">
    <property type="term" value="P:proteolysis"/>
    <property type="evidence" value="ECO:0007669"/>
    <property type="project" value="UniProtKB-KW"/>
</dbReference>